<protein>
    <submittedName>
        <fullName evidence="1">Uncharacterized protein</fullName>
    </submittedName>
</protein>
<organism evidence="1">
    <name type="scientific">Oikopleura dioica</name>
    <name type="common">Tunicate</name>
    <dbReference type="NCBI Taxonomy" id="34765"/>
    <lineage>
        <taxon>Eukaryota</taxon>
        <taxon>Metazoa</taxon>
        <taxon>Chordata</taxon>
        <taxon>Tunicata</taxon>
        <taxon>Appendicularia</taxon>
        <taxon>Copelata</taxon>
        <taxon>Oikopleuridae</taxon>
        <taxon>Oikopleura</taxon>
    </lineage>
</organism>
<gene>
    <name evidence="1" type="ORF">GSOID_T00029322001</name>
</gene>
<name>E4Y8Y9_OIKDI</name>
<evidence type="ECO:0000313" key="1">
    <source>
        <dbReference type="EMBL" id="CBY43723.1"/>
    </source>
</evidence>
<sequence>MECVKFLHEKDVRADLQIPESSFQQSVFLNATLLQNKKRAVFKDKELKKLLLSEAKAAVANEPDLVDFVAHSISPENPPAFTGNTVYALHDILKQIESLNPSDLVHDFELPDLPSPKYVQERHLPSSLSLASLPADLQQLLTPSNSHQTSIHENELDDRTQYAFGRGKNTTKINTRDLLNQQKN</sequence>
<dbReference type="EMBL" id="FN654330">
    <property type="protein sequence ID" value="CBY43723.1"/>
    <property type="molecule type" value="Genomic_DNA"/>
</dbReference>
<dbReference type="AlphaFoldDB" id="E4Y8Y9"/>
<accession>E4Y8Y9</accession>
<proteinExistence type="predicted"/>
<reference evidence="1" key="1">
    <citation type="journal article" date="2010" name="Science">
        <title>Plasticity of animal genome architecture unmasked by rapid evolution of a pelagic tunicate.</title>
        <authorList>
            <person name="Denoeud F."/>
            <person name="Henriet S."/>
            <person name="Mungpakdee S."/>
            <person name="Aury J.M."/>
            <person name="Da Silva C."/>
            <person name="Brinkmann H."/>
            <person name="Mikhaleva J."/>
            <person name="Olsen L.C."/>
            <person name="Jubin C."/>
            <person name="Canestro C."/>
            <person name="Bouquet J.M."/>
            <person name="Danks G."/>
            <person name="Poulain J."/>
            <person name="Campsteijn C."/>
            <person name="Adamski M."/>
            <person name="Cross I."/>
            <person name="Yadetie F."/>
            <person name="Muffato M."/>
            <person name="Louis A."/>
            <person name="Butcher S."/>
            <person name="Tsagkogeorga G."/>
            <person name="Konrad A."/>
            <person name="Singh S."/>
            <person name="Jensen M.F."/>
            <person name="Cong E.H."/>
            <person name="Eikeseth-Otteraa H."/>
            <person name="Noel B."/>
            <person name="Anthouard V."/>
            <person name="Porcel B.M."/>
            <person name="Kachouri-Lafond R."/>
            <person name="Nishino A."/>
            <person name="Ugolini M."/>
            <person name="Chourrout P."/>
            <person name="Nishida H."/>
            <person name="Aasland R."/>
            <person name="Huzurbazar S."/>
            <person name="Westhof E."/>
            <person name="Delsuc F."/>
            <person name="Lehrach H."/>
            <person name="Reinhardt R."/>
            <person name="Weissenbach J."/>
            <person name="Roy S.W."/>
            <person name="Artiguenave F."/>
            <person name="Postlethwait J.H."/>
            <person name="Manak J.R."/>
            <person name="Thompson E.M."/>
            <person name="Jaillon O."/>
            <person name="Du Pasquier L."/>
            <person name="Boudinot P."/>
            <person name="Liberles D.A."/>
            <person name="Volff J.N."/>
            <person name="Philippe H."/>
            <person name="Lenhard B."/>
            <person name="Roest Crollius H."/>
            <person name="Wincker P."/>
            <person name="Chourrout D."/>
        </authorList>
    </citation>
    <scope>NUCLEOTIDE SEQUENCE [LARGE SCALE GENOMIC DNA]</scope>
</reference>
<dbReference type="Proteomes" id="UP000011014">
    <property type="component" value="Unassembled WGS sequence"/>
</dbReference>